<evidence type="ECO:0000256" key="1">
    <source>
        <dbReference type="ARBA" id="ARBA00004370"/>
    </source>
</evidence>
<evidence type="ECO:0000256" key="3">
    <source>
        <dbReference type="ARBA" id="ARBA00022989"/>
    </source>
</evidence>
<comment type="subcellular location">
    <subcellularLocation>
        <location evidence="1">Membrane</location>
    </subcellularLocation>
</comment>
<feature type="transmembrane region" description="Helical" evidence="5">
    <location>
        <begin position="12"/>
        <end position="35"/>
    </location>
</feature>
<dbReference type="EMBL" id="JACHEN010000012">
    <property type="protein sequence ID" value="MBB6216048.1"/>
    <property type="molecule type" value="Genomic_DNA"/>
</dbReference>
<comment type="caution">
    <text evidence="7">The sequence shown here is derived from an EMBL/GenBank/DDBJ whole genome shotgun (WGS) entry which is preliminary data.</text>
</comment>
<dbReference type="InterPro" id="IPR025423">
    <property type="entry name" value="TMEM205-like"/>
</dbReference>
<evidence type="ECO:0000256" key="4">
    <source>
        <dbReference type="ARBA" id="ARBA00023136"/>
    </source>
</evidence>
<evidence type="ECO:0000313" key="8">
    <source>
        <dbReference type="Proteomes" id="UP000579281"/>
    </source>
</evidence>
<name>A0A841KV29_9FIRM</name>
<keyword evidence="4 5" id="KW-0472">Membrane</keyword>
<keyword evidence="8" id="KW-1185">Reference proteome</keyword>
<evidence type="ECO:0000313" key="7">
    <source>
        <dbReference type="EMBL" id="MBB6216048.1"/>
    </source>
</evidence>
<feature type="transmembrane region" description="Helical" evidence="5">
    <location>
        <begin position="148"/>
        <end position="167"/>
    </location>
</feature>
<accession>A0A841KV29</accession>
<gene>
    <name evidence="7" type="ORF">HNQ80_002147</name>
</gene>
<reference evidence="7 8" key="1">
    <citation type="submission" date="2020-08" db="EMBL/GenBank/DDBJ databases">
        <title>Genomic Encyclopedia of Type Strains, Phase IV (KMG-IV): sequencing the most valuable type-strain genomes for metagenomic binning, comparative biology and taxonomic classification.</title>
        <authorList>
            <person name="Goeker M."/>
        </authorList>
    </citation>
    <scope>NUCLEOTIDE SEQUENCE [LARGE SCALE GENOMIC DNA]</scope>
    <source>
        <strain evidence="7 8">DSM 103526</strain>
    </source>
</reference>
<evidence type="ECO:0000259" key="6">
    <source>
        <dbReference type="Pfam" id="PF13664"/>
    </source>
</evidence>
<dbReference type="Proteomes" id="UP000579281">
    <property type="component" value="Unassembled WGS sequence"/>
</dbReference>
<feature type="domain" description="TMEM205-like" evidence="6">
    <location>
        <begin position="15"/>
        <end position="119"/>
    </location>
</feature>
<protein>
    <submittedName>
        <fullName evidence="7">Putative copper resistance protein D</fullName>
    </submittedName>
</protein>
<dbReference type="AlphaFoldDB" id="A0A841KV29"/>
<evidence type="ECO:0000256" key="5">
    <source>
        <dbReference type="SAM" id="Phobius"/>
    </source>
</evidence>
<keyword evidence="3 5" id="KW-1133">Transmembrane helix</keyword>
<keyword evidence="2 5" id="KW-0812">Transmembrane</keyword>
<evidence type="ECO:0000256" key="2">
    <source>
        <dbReference type="ARBA" id="ARBA00022692"/>
    </source>
</evidence>
<dbReference type="Pfam" id="PF13664">
    <property type="entry name" value="DUF4149"/>
    <property type="match status" value="1"/>
</dbReference>
<dbReference type="RefSeq" id="WP_184310595.1">
    <property type="nucleotide sequence ID" value="NZ_JACHEN010000012.1"/>
</dbReference>
<dbReference type="GO" id="GO:0016020">
    <property type="term" value="C:membrane"/>
    <property type="evidence" value="ECO:0007669"/>
    <property type="project" value="UniProtKB-SubCell"/>
</dbReference>
<feature type="transmembrane region" description="Helical" evidence="5">
    <location>
        <begin position="56"/>
        <end position="74"/>
    </location>
</feature>
<organism evidence="7 8">
    <name type="scientific">Anaerosolibacter carboniphilus</name>
    <dbReference type="NCBI Taxonomy" id="1417629"/>
    <lineage>
        <taxon>Bacteria</taxon>
        <taxon>Bacillati</taxon>
        <taxon>Bacillota</taxon>
        <taxon>Clostridia</taxon>
        <taxon>Peptostreptococcales</taxon>
        <taxon>Thermotaleaceae</taxon>
        <taxon>Anaerosolibacter</taxon>
    </lineage>
</organism>
<feature type="transmembrane region" description="Helical" evidence="5">
    <location>
        <begin position="94"/>
        <end position="114"/>
    </location>
</feature>
<sequence length="169" mass="18686">MEKILHTLSSTLHILAAVTWIGSMIYSEFAIKPALKTLDDMKAHSINGIAMKKFSGLTWASLIILVLTGFYAAYDKKDKLIPIFHESPGIALTFKLILVTILFIILLLQVFVYGPKMGNLISPSTPKNQENQMAMTQTTKTAEVLSKVHLYAGIVIIILGVILSQLLEK</sequence>
<proteinExistence type="predicted"/>